<dbReference type="SUPFAM" id="SSF103473">
    <property type="entry name" value="MFS general substrate transporter"/>
    <property type="match status" value="1"/>
</dbReference>
<gene>
    <name evidence="8" type="ORF">GX50_03717</name>
</gene>
<reference evidence="8 9" key="1">
    <citation type="submission" date="2017-10" db="EMBL/GenBank/DDBJ databases">
        <title>Comparative genomics in systemic dimorphic fungi from Ajellomycetaceae.</title>
        <authorList>
            <person name="Munoz J.F."/>
            <person name="Mcewen J.G."/>
            <person name="Clay O.K."/>
            <person name="Cuomo C.A."/>
        </authorList>
    </citation>
    <scope>NUCLEOTIDE SEQUENCE [LARGE SCALE GENOMIC DNA]</scope>
    <source>
        <strain evidence="8 9">UAMH4076</strain>
    </source>
</reference>
<evidence type="ECO:0000256" key="3">
    <source>
        <dbReference type="ARBA" id="ARBA00022989"/>
    </source>
</evidence>
<dbReference type="GO" id="GO:0005886">
    <property type="term" value="C:plasma membrane"/>
    <property type="evidence" value="ECO:0007669"/>
    <property type="project" value="TreeGrafter"/>
</dbReference>
<name>A0A2B7ZKG2_9EURO</name>
<dbReference type="EMBL" id="PDND01000062">
    <property type="protein sequence ID" value="PGH33482.1"/>
    <property type="molecule type" value="Genomic_DNA"/>
</dbReference>
<feature type="transmembrane region" description="Helical" evidence="6">
    <location>
        <begin position="409"/>
        <end position="427"/>
    </location>
</feature>
<dbReference type="AlphaFoldDB" id="A0A2B7ZKG2"/>
<proteinExistence type="predicted"/>
<feature type="region of interest" description="Disordered" evidence="5">
    <location>
        <begin position="6"/>
        <end position="85"/>
    </location>
</feature>
<evidence type="ECO:0000313" key="9">
    <source>
        <dbReference type="Proteomes" id="UP000226031"/>
    </source>
</evidence>
<dbReference type="InterPro" id="IPR036259">
    <property type="entry name" value="MFS_trans_sf"/>
</dbReference>
<dbReference type="GO" id="GO:0022857">
    <property type="term" value="F:transmembrane transporter activity"/>
    <property type="evidence" value="ECO:0007669"/>
    <property type="project" value="InterPro"/>
</dbReference>
<dbReference type="PANTHER" id="PTHR23501:SF39">
    <property type="entry name" value="MULTIDRUG TRANSPORTER, PUTATIVE (AFU_ORTHOLOGUE AFUA_1G05010)-RELATED"/>
    <property type="match status" value="1"/>
</dbReference>
<accession>A0A2B7ZKG2</accession>
<feature type="transmembrane region" description="Helical" evidence="6">
    <location>
        <begin position="189"/>
        <end position="211"/>
    </location>
</feature>
<evidence type="ECO:0000256" key="4">
    <source>
        <dbReference type="ARBA" id="ARBA00023136"/>
    </source>
</evidence>
<evidence type="ECO:0000313" key="8">
    <source>
        <dbReference type="EMBL" id="PGH33482.1"/>
    </source>
</evidence>
<keyword evidence="3 6" id="KW-1133">Transmembrane helix</keyword>
<feature type="transmembrane region" description="Helical" evidence="6">
    <location>
        <begin position="471"/>
        <end position="491"/>
    </location>
</feature>
<dbReference type="PANTHER" id="PTHR23501">
    <property type="entry name" value="MAJOR FACILITATOR SUPERFAMILY"/>
    <property type="match status" value="1"/>
</dbReference>
<keyword evidence="4 6" id="KW-0472">Membrane</keyword>
<comment type="subcellular location">
    <subcellularLocation>
        <location evidence="1">Membrane</location>
        <topology evidence="1">Multi-pass membrane protein</topology>
    </subcellularLocation>
</comment>
<feature type="transmembrane region" description="Helical" evidence="6">
    <location>
        <begin position="323"/>
        <end position="345"/>
    </location>
</feature>
<protein>
    <recommendedName>
        <fullName evidence="7">Major facilitator superfamily (MFS) profile domain-containing protein</fullName>
    </recommendedName>
</protein>
<sequence>MLYQFIKKQIHAKRHPEEVTETNESERAKKKRPCRHQRRNQNQETELDPVRLDETGEADPANTTLLSVPYPPSEQDRPNGPCPKCKQEKHDARIYRSKLIAGLVFPYFLASVDLTIVASAMPFIASHFNKLDQLNWIVTAFTLTSTAFIPAFGQLADVYGRHFVLQLAMFLMLIGSVFCAAAQTWGMLLFGRALQGTSSAGIMNLIQIVLADNVSLKENAKNSTIFQFVSGVSYGVGPVIGGYLTDANWRYCFVLSIPIAFFAHFAIFFLLRKELVRGTHLARSSSSILSGLATIDSGGTILFILGIGLIILGTNWGGATYPWASAAVLVPLISGSILFLLFFVYEYYLEPGRLLARVFPQQTPMVPFAMFKIKDTSLLAILEFATGAVGVYLAMFACNIWPAQTFAPLSVGTLIETVGVALLTWAVTTRNLPLINGMMAVAGAGTGLRFMPSSLHAAGLWPDKIAPAMSIMRFCLPFGGTLALTIMGSVFNNKMASIFHPSDQPQIGGFDINSSQSLDDISKLPPGVQEHIRNTAKDAVMWAFISIMPIMAISFVTGIFLGNVWIKKGSGKSADQSRQDGPAPPADDEEDIESNEVVYVSYLWALITGTLDEKKRITKPLTKAEKQRQAAALLGEKQQRTKLRHEPSDVENYILTSNPLTS</sequence>
<evidence type="ECO:0000256" key="5">
    <source>
        <dbReference type="SAM" id="MobiDB-lite"/>
    </source>
</evidence>
<dbReference type="InterPro" id="IPR011701">
    <property type="entry name" value="MFS"/>
</dbReference>
<feature type="transmembrane region" description="Helical" evidence="6">
    <location>
        <begin position="434"/>
        <end position="451"/>
    </location>
</feature>
<dbReference type="VEuPathDB" id="FungiDB:EMCG_03399"/>
<comment type="caution">
    <text evidence="8">The sequence shown here is derived from an EMBL/GenBank/DDBJ whole genome shotgun (WGS) entry which is preliminary data.</text>
</comment>
<feature type="transmembrane region" description="Helical" evidence="6">
    <location>
        <begin position="378"/>
        <end position="403"/>
    </location>
</feature>
<evidence type="ECO:0000256" key="2">
    <source>
        <dbReference type="ARBA" id="ARBA00022692"/>
    </source>
</evidence>
<dbReference type="Proteomes" id="UP000226031">
    <property type="component" value="Unassembled WGS sequence"/>
</dbReference>
<feature type="transmembrane region" description="Helical" evidence="6">
    <location>
        <begin position="292"/>
        <end position="311"/>
    </location>
</feature>
<feature type="transmembrane region" description="Helical" evidence="6">
    <location>
        <begin position="539"/>
        <end position="566"/>
    </location>
</feature>
<feature type="transmembrane region" description="Helical" evidence="6">
    <location>
        <begin position="223"/>
        <end position="245"/>
    </location>
</feature>
<dbReference type="PROSITE" id="PS50850">
    <property type="entry name" value="MFS"/>
    <property type="match status" value="1"/>
</dbReference>
<dbReference type="Gene3D" id="1.20.1720.10">
    <property type="entry name" value="Multidrug resistance protein D"/>
    <property type="match status" value="1"/>
</dbReference>
<dbReference type="InterPro" id="IPR020846">
    <property type="entry name" value="MFS_dom"/>
</dbReference>
<evidence type="ECO:0000256" key="6">
    <source>
        <dbReference type="SAM" id="Phobius"/>
    </source>
</evidence>
<evidence type="ECO:0000259" key="7">
    <source>
        <dbReference type="PROSITE" id="PS50850"/>
    </source>
</evidence>
<feature type="transmembrane region" description="Helical" evidence="6">
    <location>
        <begin position="136"/>
        <end position="156"/>
    </location>
</feature>
<keyword evidence="9" id="KW-1185">Reference proteome</keyword>
<keyword evidence="2 6" id="KW-0812">Transmembrane</keyword>
<organism evidence="8 9">
    <name type="scientific">[Emmonsia] crescens</name>
    <dbReference type="NCBI Taxonomy" id="73230"/>
    <lineage>
        <taxon>Eukaryota</taxon>
        <taxon>Fungi</taxon>
        <taxon>Dikarya</taxon>
        <taxon>Ascomycota</taxon>
        <taxon>Pezizomycotina</taxon>
        <taxon>Eurotiomycetes</taxon>
        <taxon>Eurotiomycetidae</taxon>
        <taxon>Onygenales</taxon>
        <taxon>Ajellomycetaceae</taxon>
        <taxon>Emergomyces</taxon>
    </lineage>
</organism>
<dbReference type="Pfam" id="PF07690">
    <property type="entry name" value="MFS_1"/>
    <property type="match status" value="1"/>
</dbReference>
<feature type="domain" description="Major facilitator superfamily (MFS) profile" evidence="7">
    <location>
        <begin position="99"/>
        <end position="566"/>
    </location>
</feature>
<feature type="transmembrane region" description="Helical" evidence="6">
    <location>
        <begin position="251"/>
        <end position="271"/>
    </location>
</feature>
<feature type="region of interest" description="Disordered" evidence="5">
    <location>
        <begin position="571"/>
        <end position="591"/>
    </location>
</feature>
<feature type="transmembrane region" description="Helical" evidence="6">
    <location>
        <begin position="163"/>
        <end position="183"/>
    </location>
</feature>
<feature type="compositionally biased region" description="Basic residues" evidence="5">
    <location>
        <begin position="28"/>
        <end position="39"/>
    </location>
</feature>
<feature type="region of interest" description="Disordered" evidence="5">
    <location>
        <begin position="628"/>
        <end position="662"/>
    </location>
</feature>
<feature type="transmembrane region" description="Helical" evidence="6">
    <location>
        <begin position="99"/>
        <end position="124"/>
    </location>
</feature>
<evidence type="ECO:0000256" key="1">
    <source>
        <dbReference type="ARBA" id="ARBA00004141"/>
    </source>
</evidence>